<dbReference type="GO" id="GO:0030976">
    <property type="term" value="F:thiamine pyrophosphate binding"/>
    <property type="evidence" value="ECO:0007669"/>
    <property type="project" value="InterPro"/>
</dbReference>
<dbReference type="InterPro" id="IPR019752">
    <property type="entry name" value="Pyrv/ketoisovalerate_OxRed_cat"/>
</dbReference>
<dbReference type="AlphaFoldDB" id="A0A7J4MVC8"/>
<dbReference type="SUPFAM" id="SSF53323">
    <property type="entry name" value="Pyruvate-ferredoxin oxidoreductase, PFOR, domain III"/>
    <property type="match status" value="1"/>
</dbReference>
<dbReference type="GeneID" id="1470666"/>
<dbReference type="Gene3D" id="3.40.920.10">
    <property type="entry name" value="Pyruvate-ferredoxin oxidoreductase, PFOR, domain III"/>
    <property type="match status" value="1"/>
</dbReference>
<feature type="domain" description="Pyruvate/ketoisovalerate oxidoreductase catalytic" evidence="1">
    <location>
        <begin position="318"/>
        <end position="480"/>
    </location>
</feature>
<feature type="domain" description="Thiamine pyrophosphate enzyme TPP-binding" evidence="2">
    <location>
        <begin position="82"/>
        <end position="233"/>
    </location>
</feature>
<dbReference type="GO" id="GO:0006082">
    <property type="term" value="P:organic acid metabolic process"/>
    <property type="evidence" value="ECO:0007669"/>
    <property type="project" value="UniProtKB-ARBA"/>
</dbReference>
<dbReference type="GO" id="GO:0045333">
    <property type="term" value="P:cellular respiration"/>
    <property type="evidence" value="ECO:0007669"/>
    <property type="project" value="UniProtKB-ARBA"/>
</dbReference>
<dbReference type="SUPFAM" id="SSF52518">
    <property type="entry name" value="Thiamin diphosphate-binding fold (THDP-binding)"/>
    <property type="match status" value="1"/>
</dbReference>
<dbReference type="CDD" id="cd03375">
    <property type="entry name" value="TPP_OGFOR"/>
    <property type="match status" value="1"/>
</dbReference>
<comment type="caution">
    <text evidence="3">The sequence shown here is derived from an EMBL/GenBank/DDBJ whole genome shotgun (WGS) entry which is preliminary data.</text>
</comment>
<dbReference type="InterPro" id="IPR011766">
    <property type="entry name" value="TPP_enzyme_TPP-bd"/>
</dbReference>
<organism evidence="3 4">
    <name type="scientific">Methanothermobacter thermautotrophicus</name>
    <name type="common">Methanobacterium thermoformicicum</name>
    <dbReference type="NCBI Taxonomy" id="145262"/>
    <lineage>
        <taxon>Archaea</taxon>
        <taxon>Methanobacteriati</taxon>
        <taxon>Methanobacteriota</taxon>
        <taxon>Methanomada group</taxon>
        <taxon>Methanobacteria</taxon>
        <taxon>Methanobacteriales</taxon>
        <taxon>Methanobacteriaceae</taxon>
        <taxon>Methanothermobacter</taxon>
    </lineage>
</organism>
<name>A0A7J4MVC8_METTF</name>
<dbReference type="InterPro" id="IPR029061">
    <property type="entry name" value="THDP-binding"/>
</dbReference>
<dbReference type="Proteomes" id="UP000538031">
    <property type="component" value="Unassembled WGS sequence"/>
</dbReference>
<dbReference type="InterPro" id="IPR002869">
    <property type="entry name" value="Pyrv_flavodox_OxRed_cen"/>
</dbReference>
<evidence type="ECO:0000259" key="2">
    <source>
        <dbReference type="Pfam" id="PF02775"/>
    </source>
</evidence>
<evidence type="ECO:0000259" key="1">
    <source>
        <dbReference type="Pfam" id="PF01558"/>
    </source>
</evidence>
<dbReference type="EMBL" id="DUHT01000034">
    <property type="protein sequence ID" value="HIH64575.1"/>
    <property type="molecule type" value="Genomic_DNA"/>
</dbReference>
<dbReference type="Gene3D" id="3.40.50.970">
    <property type="match status" value="1"/>
</dbReference>
<evidence type="ECO:0000313" key="3">
    <source>
        <dbReference type="EMBL" id="HIH64575.1"/>
    </source>
</evidence>
<protein>
    <submittedName>
        <fullName evidence="3">Ketoisovalerate oxidoreductase</fullName>
    </submittedName>
</protein>
<dbReference type="PANTHER" id="PTHR48084">
    <property type="entry name" value="2-OXOGLUTARATE OXIDOREDUCTASE SUBUNIT KORB-RELATED"/>
    <property type="match status" value="1"/>
</dbReference>
<dbReference type="RefSeq" id="WP_048060885.1">
    <property type="nucleotide sequence ID" value="NZ_CP064324.1"/>
</dbReference>
<gene>
    <name evidence="3" type="ORF">HA285_03115</name>
</gene>
<sequence length="490" mass="53180">MFLRRSEKLRGIPVTKKVIRKPDSLHDVFERKGGSAPTATHYCAGCGHGILHKLIGEAMDELGIQERAVMISPVGCAVFAYYYFDCGNVQVAHGRAPAVGTGISRAEDDAVVILYQGDGDLASIGLNETIQAANRGEKLAVFFVNNTVYGMTGGQMAPTTLVGEVTVTCPTGRDPRYAGYPLHMCELLDNLQAPVFIERVSLADPKRIRRARRAIKRALEIQRDGKGYAFVEVLSPCPTNLRQDAEGAERFLKEEMEKEFPVKNFRDRSAETEPLIRSESDFSRESLDRIFQIREDSVPDPVDDPEFPEVRVKIAGFGGQGVLSMGLTLAQAACSEGRHTSWYPAYGPEQRGGTSSCGVVISGERVGSPAVDTPDVLVALNQPSLDEFADDVADGGIILYDSTTASFSGGAVRAMGVPALEIARKHGTARAANTVMLGVMMALGLTGLDEESFREAIKFTFAGKEKIIDMNLRILEAGAEWARENIEGEL</sequence>
<dbReference type="InterPro" id="IPR051457">
    <property type="entry name" value="2-oxoacid:Fd_oxidoreductase"/>
</dbReference>
<dbReference type="Pfam" id="PF01558">
    <property type="entry name" value="POR"/>
    <property type="match status" value="1"/>
</dbReference>
<reference evidence="4" key="1">
    <citation type="journal article" date="2020" name="bioRxiv">
        <title>A rank-normalized archaeal taxonomy based on genome phylogeny resolves widespread incomplete and uneven classifications.</title>
        <authorList>
            <person name="Rinke C."/>
            <person name="Chuvochina M."/>
            <person name="Mussig A.J."/>
            <person name="Chaumeil P.-A."/>
            <person name="Waite D.W."/>
            <person name="Whitman W.B."/>
            <person name="Parks D.H."/>
            <person name="Hugenholtz P."/>
        </authorList>
    </citation>
    <scope>NUCLEOTIDE SEQUENCE [LARGE SCALE GENOMIC DNA]</scope>
</reference>
<dbReference type="GO" id="GO:0016625">
    <property type="term" value="F:oxidoreductase activity, acting on the aldehyde or oxo group of donors, iron-sulfur protein as acceptor"/>
    <property type="evidence" value="ECO:0007669"/>
    <property type="project" value="UniProtKB-ARBA"/>
</dbReference>
<dbReference type="PANTHER" id="PTHR48084:SF3">
    <property type="entry name" value="SUBUNIT OF PYRUVATE:FLAVODOXIN OXIDOREDUCTASE"/>
    <property type="match status" value="1"/>
</dbReference>
<dbReference type="Pfam" id="PF02775">
    <property type="entry name" value="TPP_enzyme_C"/>
    <property type="match status" value="1"/>
</dbReference>
<proteinExistence type="predicted"/>
<accession>A0A7J4MVC8</accession>
<evidence type="ECO:0000313" key="4">
    <source>
        <dbReference type="Proteomes" id="UP000538031"/>
    </source>
</evidence>
<dbReference type="GO" id="GO:0044272">
    <property type="term" value="P:sulfur compound biosynthetic process"/>
    <property type="evidence" value="ECO:0007669"/>
    <property type="project" value="UniProtKB-ARBA"/>
</dbReference>